<dbReference type="Pfam" id="PF11977">
    <property type="entry name" value="RNase_Zc3h12a"/>
    <property type="match status" value="1"/>
</dbReference>
<dbReference type="AlphaFoldDB" id="A0A0X3PXH2"/>
<proteinExistence type="predicted"/>
<accession>A0A0X3PXH2</accession>
<dbReference type="EMBL" id="GEEE01006664">
    <property type="protein sequence ID" value="JAP56561.1"/>
    <property type="molecule type" value="Transcribed_RNA"/>
</dbReference>
<dbReference type="GO" id="GO:0036464">
    <property type="term" value="C:cytoplasmic ribonucleoprotein granule"/>
    <property type="evidence" value="ECO:0007669"/>
    <property type="project" value="TreeGrafter"/>
</dbReference>
<dbReference type="PANTHER" id="PTHR12876:SF35">
    <property type="entry name" value="LD08718P-RELATED"/>
    <property type="match status" value="1"/>
</dbReference>
<organism evidence="2">
    <name type="scientific">Schistocephalus solidus</name>
    <name type="common">Tapeworm</name>
    <dbReference type="NCBI Taxonomy" id="70667"/>
    <lineage>
        <taxon>Eukaryota</taxon>
        <taxon>Metazoa</taxon>
        <taxon>Spiralia</taxon>
        <taxon>Lophotrochozoa</taxon>
        <taxon>Platyhelminthes</taxon>
        <taxon>Cestoda</taxon>
        <taxon>Eucestoda</taxon>
        <taxon>Diphyllobothriidea</taxon>
        <taxon>Diphyllobothriidae</taxon>
        <taxon>Schistocephalus</taxon>
    </lineage>
</organism>
<feature type="non-terminal residue" evidence="2">
    <location>
        <position position="1"/>
    </location>
</feature>
<dbReference type="PANTHER" id="PTHR12876">
    <property type="entry name" value="N4BP1-RELATED"/>
    <property type="match status" value="1"/>
</dbReference>
<protein>
    <submittedName>
        <fullName evidence="2">Putative ribonuclease ZC3H12C</fullName>
    </submittedName>
</protein>
<reference evidence="2" key="1">
    <citation type="submission" date="2016-01" db="EMBL/GenBank/DDBJ databases">
        <title>Reference transcriptome for the parasite Schistocephalus solidus: insights into the molecular evolution of parasitism.</title>
        <authorList>
            <person name="Hebert F.O."/>
            <person name="Grambauer S."/>
            <person name="Barber I."/>
            <person name="Landry C.R."/>
            <person name="Aubin-Horth N."/>
        </authorList>
    </citation>
    <scope>NUCLEOTIDE SEQUENCE</scope>
</reference>
<dbReference type="InterPro" id="IPR021869">
    <property type="entry name" value="RNase_Zc3h12_NYN"/>
</dbReference>
<sequence length="373" mass="41825">CKGFRRSKSYLHSDAKLFSVRMNVPDKEVTVVNVPSSTLDVLPGYLRLIFRIIVEVLSTDALRISGPSASVHDAKAFVDQYINPECTEQVKVHTKLISHLTSSSIRKYIFLNLRGIFTIRGNSIVVIRGPPFTTKRLASALMQLDKRASSIFCGLSSKKAKLPYLCTSLGFDYENFGSADAATKVAVYKFLKDCESLRPALAASTPKSLPESLRRPNANGLRPVIIDGANVAHENGGKKEFSAQNLRLALDYFLQLGQKEVTIVLHAHRQWALRGIFSDDELKKYFCFTSFRRLEGDRPMVADDDSVILELATRLNGVVVSNDHYRDWLSLRPEFSEVIRKRSLPFSIFGGAFVISHFPMGKTGPSFDQIRRF</sequence>
<dbReference type="Gene3D" id="3.40.50.11980">
    <property type="match status" value="1"/>
</dbReference>
<gene>
    <name evidence="2" type="primary">ZC12C</name>
    <name evidence="2" type="ORF">TR119471</name>
</gene>
<dbReference type="GO" id="GO:0003729">
    <property type="term" value="F:mRNA binding"/>
    <property type="evidence" value="ECO:0007669"/>
    <property type="project" value="TreeGrafter"/>
</dbReference>
<evidence type="ECO:0000313" key="2">
    <source>
        <dbReference type="EMBL" id="JAP56561.1"/>
    </source>
</evidence>
<feature type="domain" description="RNase NYN" evidence="1">
    <location>
        <begin position="221"/>
        <end position="368"/>
    </location>
</feature>
<dbReference type="InterPro" id="IPR051101">
    <property type="entry name" value="ZC3H12/N4BP1_RNase_Reg"/>
</dbReference>
<dbReference type="GO" id="GO:0005634">
    <property type="term" value="C:nucleus"/>
    <property type="evidence" value="ECO:0007669"/>
    <property type="project" value="TreeGrafter"/>
</dbReference>
<evidence type="ECO:0000259" key="1">
    <source>
        <dbReference type="Pfam" id="PF11977"/>
    </source>
</evidence>
<dbReference type="GO" id="GO:0004521">
    <property type="term" value="F:RNA endonuclease activity"/>
    <property type="evidence" value="ECO:0007669"/>
    <property type="project" value="TreeGrafter"/>
</dbReference>
<name>A0A0X3PXH2_SCHSO</name>